<dbReference type="EMBL" id="CP110433">
    <property type="protein sequence ID" value="WAQ90968.1"/>
    <property type="molecule type" value="Genomic_DNA"/>
</dbReference>
<gene>
    <name evidence="1" type="ORF">PtA15_13A368</name>
</gene>
<dbReference type="GeneID" id="77803453"/>
<proteinExistence type="predicted"/>
<evidence type="ECO:0000313" key="2">
    <source>
        <dbReference type="Proteomes" id="UP001164743"/>
    </source>
</evidence>
<reference evidence="1" key="1">
    <citation type="submission" date="2022-10" db="EMBL/GenBank/DDBJ databases">
        <title>Puccinia triticina Genome sequencing and assembly.</title>
        <authorList>
            <person name="Li C."/>
        </authorList>
    </citation>
    <scope>NUCLEOTIDE SEQUENCE</scope>
    <source>
        <strain evidence="1">Pt15</strain>
    </source>
</reference>
<dbReference type="RefSeq" id="XP_053026523.1">
    <property type="nucleotide sequence ID" value="XM_053162558.1"/>
</dbReference>
<keyword evidence="2" id="KW-1185">Reference proteome</keyword>
<dbReference type="Proteomes" id="UP001164743">
    <property type="component" value="Chromosome 13A"/>
</dbReference>
<evidence type="ECO:0000313" key="1">
    <source>
        <dbReference type="EMBL" id="WAQ90968.1"/>
    </source>
</evidence>
<protein>
    <submittedName>
        <fullName evidence="1">Uncharacterized protein</fullName>
    </submittedName>
</protein>
<name>A0ABY7D070_9BASI</name>
<accession>A0ABY7D070</accession>
<organism evidence="1 2">
    <name type="scientific">Puccinia triticina</name>
    <dbReference type="NCBI Taxonomy" id="208348"/>
    <lineage>
        <taxon>Eukaryota</taxon>
        <taxon>Fungi</taxon>
        <taxon>Dikarya</taxon>
        <taxon>Basidiomycota</taxon>
        <taxon>Pucciniomycotina</taxon>
        <taxon>Pucciniomycetes</taxon>
        <taxon>Pucciniales</taxon>
        <taxon>Pucciniaceae</taxon>
        <taxon>Puccinia</taxon>
    </lineage>
</organism>
<sequence length="70" mass="7670">MEFDGDFLPISSSGDDAESRTIENFDFAKCSRRVTGMSSTLAHCYTVNLRALDFCGVHLMAGMTHLGYAT</sequence>